<reference evidence="1 2" key="1">
    <citation type="submission" date="2024-11" db="EMBL/GenBank/DDBJ databases">
        <title>Chromosome-level genome assembly of Eucalyptus globulus Labill. provides insights into its genome evolution.</title>
        <authorList>
            <person name="Li X."/>
        </authorList>
    </citation>
    <scope>NUCLEOTIDE SEQUENCE [LARGE SCALE GENOMIC DNA]</scope>
    <source>
        <strain evidence="1">CL2024</strain>
        <tissue evidence="1">Fresh tender leaves</tissue>
    </source>
</reference>
<keyword evidence="2" id="KW-1185">Reference proteome</keyword>
<dbReference type="EMBL" id="JBJKBG010000002">
    <property type="protein sequence ID" value="KAL3749447.1"/>
    <property type="molecule type" value="Genomic_DNA"/>
</dbReference>
<sequence>MCAFGSPFHHDVLLDARLDRIVGLVFHERRLIRSFRRTTSAYSFSRMRNSRNGSGVIGPCSLIVNRLSLHLNDDLALSLIARSPRASRRIMLGGRREGMLPG</sequence>
<evidence type="ECO:0000313" key="2">
    <source>
        <dbReference type="Proteomes" id="UP001634007"/>
    </source>
</evidence>
<accession>A0ABD3LD62</accession>
<dbReference type="Proteomes" id="UP001634007">
    <property type="component" value="Unassembled WGS sequence"/>
</dbReference>
<name>A0ABD3LD62_EUCGL</name>
<comment type="caution">
    <text evidence="1">The sequence shown here is derived from an EMBL/GenBank/DDBJ whole genome shotgun (WGS) entry which is preliminary data.</text>
</comment>
<organism evidence="1 2">
    <name type="scientific">Eucalyptus globulus</name>
    <name type="common">Tasmanian blue gum</name>
    <dbReference type="NCBI Taxonomy" id="34317"/>
    <lineage>
        <taxon>Eukaryota</taxon>
        <taxon>Viridiplantae</taxon>
        <taxon>Streptophyta</taxon>
        <taxon>Embryophyta</taxon>
        <taxon>Tracheophyta</taxon>
        <taxon>Spermatophyta</taxon>
        <taxon>Magnoliopsida</taxon>
        <taxon>eudicotyledons</taxon>
        <taxon>Gunneridae</taxon>
        <taxon>Pentapetalae</taxon>
        <taxon>rosids</taxon>
        <taxon>malvids</taxon>
        <taxon>Myrtales</taxon>
        <taxon>Myrtaceae</taxon>
        <taxon>Myrtoideae</taxon>
        <taxon>Eucalypteae</taxon>
        <taxon>Eucalyptus</taxon>
    </lineage>
</organism>
<evidence type="ECO:0000313" key="1">
    <source>
        <dbReference type="EMBL" id="KAL3749447.1"/>
    </source>
</evidence>
<dbReference type="AlphaFoldDB" id="A0ABD3LD62"/>
<proteinExistence type="predicted"/>
<protein>
    <submittedName>
        <fullName evidence="1">Uncharacterized protein</fullName>
    </submittedName>
</protein>
<gene>
    <name evidence="1" type="ORF">ACJRO7_010545</name>
</gene>